<gene>
    <name evidence="1" type="ORF">PoB_002979500</name>
</gene>
<organism evidence="1 2">
    <name type="scientific">Plakobranchus ocellatus</name>
    <dbReference type="NCBI Taxonomy" id="259542"/>
    <lineage>
        <taxon>Eukaryota</taxon>
        <taxon>Metazoa</taxon>
        <taxon>Spiralia</taxon>
        <taxon>Lophotrochozoa</taxon>
        <taxon>Mollusca</taxon>
        <taxon>Gastropoda</taxon>
        <taxon>Heterobranchia</taxon>
        <taxon>Euthyneura</taxon>
        <taxon>Panpulmonata</taxon>
        <taxon>Sacoglossa</taxon>
        <taxon>Placobranchoidea</taxon>
        <taxon>Plakobranchidae</taxon>
        <taxon>Plakobranchus</taxon>
    </lineage>
</organism>
<sequence>MRRIPPRYEKQQFPLAQGNICTDSTNIMKVIIVALCLSLLVAMTLAQTKQSYSLVATCSQLCGQGCNVLHQLLHLFDAFLGDYVDTVFGLCQQMCGMACGYLG</sequence>
<comment type="caution">
    <text evidence="1">The sequence shown here is derived from an EMBL/GenBank/DDBJ whole genome shotgun (WGS) entry which is preliminary data.</text>
</comment>
<dbReference type="EMBL" id="BLXT01003724">
    <property type="protein sequence ID" value="GFO03290.1"/>
    <property type="molecule type" value="Genomic_DNA"/>
</dbReference>
<proteinExistence type="predicted"/>
<name>A0AAV4A7C7_9GAST</name>
<dbReference type="AlphaFoldDB" id="A0AAV4A7C7"/>
<reference evidence="1 2" key="1">
    <citation type="journal article" date="2021" name="Elife">
        <title>Chloroplast acquisition without the gene transfer in kleptoplastic sea slugs, Plakobranchus ocellatus.</title>
        <authorList>
            <person name="Maeda T."/>
            <person name="Takahashi S."/>
            <person name="Yoshida T."/>
            <person name="Shimamura S."/>
            <person name="Takaki Y."/>
            <person name="Nagai Y."/>
            <person name="Toyoda A."/>
            <person name="Suzuki Y."/>
            <person name="Arimoto A."/>
            <person name="Ishii H."/>
            <person name="Satoh N."/>
            <person name="Nishiyama T."/>
            <person name="Hasebe M."/>
            <person name="Maruyama T."/>
            <person name="Minagawa J."/>
            <person name="Obokata J."/>
            <person name="Shigenobu S."/>
        </authorList>
    </citation>
    <scope>NUCLEOTIDE SEQUENCE [LARGE SCALE GENOMIC DNA]</scope>
</reference>
<dbReference type="Proteomes" id="UP000735302">
    <property type="component" value="Unassembled WGS sequence"/>
</dbReference>
<evidence type="ECO:0000313" key="1">
    <source>
        <dbReference type="EMBL" id="GFO03290.1"/>
    </source>
</evidence>
<protein>
    <submittedName>
        <fullName evidence="1">Uncharacterized protein</fullName>
    </submittedName>
</protein>
<keyword evidence="2" id="KW-1185">Reference proteome</keyword>
<accession>A0AAV4A7C7</accession>
<evidence type="ECO:0000313" key="2">
    <source>
        <dbReference type="Proteomes" id="UP000735302"/>
    </source>
</evidence>